<dbReference type="Pfam" id="PF07501">
    <property type="entry name" value="G5"/>
    <property type="match status" value="1"/>
</dbReference>
<reference evidence="4 5" key="1">
    <citation type="submission" date="2014-03" db="EMBL/GenBank/DDBJ databases">
        <title>Genomics of Bifidobacteria.</title>
        <authorList>
            <person name="Ventura M."/>
            <person name="Milani C."/>
            <person name="Lugli G.A."/>
        </authorList>
    </citation>
    <scope>NUCLEOTIDE SEQUENCE [LARGE SCALE GENOMIC DNA]</scope>
    <source>
        <strain evidence="4 5">LMG 11591</strain>
    </source>
</reference>
<dbReference type="EMBL" id="JGZB01000007">
    <property type="protein sequence ID" value="KFI67806.1"/>
    <property type="molecule type" value="Genomic_DNA"/>
</dbReference>
<dbReference type="SUPFAM" id="SSF53955">
    <property type="entry name" value="Lysozyme-like"/>
    <property type="match status" value="1"/>
</dbReference>
<feature type="region of interest" description="Disordered" evidence="2">
    <location>
        <begin position="276"/>
        <end position="415"/>
    </location>
</feature>
<dbReference type="InterPro" id="IPR023346">
    <property type="entry name" value="Lysozyme-like_dom_sf"/>
</dbReference>
<keyword evidence="5" id="KW-1185">Reference proteome</keyword>
<dbReference type="RefSeq" id="WP_026502131.1">
    <property type="nucleotide sequence ID" value="NZ_JGZB01000007.1"/>
</dbReference>
<dbReference type="InterPro" id="IPR007137">
    <property type="entry name" value="DUF348"/>
</dbReference>
<evidence type="ECO:0000313" key="5">
    <source>
        <dbReference type="Proteomes" id="UP000029052"/>
    </source>
</evidence>
<dbReference type="AlphaFoldDB" id="A0A087B9V6"/>
<sequence length="523" mass="56767">MARRWTPKRIITLRRMRVILVVLAVVLASCVTFVCTARKTVALEVNGEHRTVTTYAPDVSSFLRQQNVPIKTHDLVQSSSGADLTNHTVVTVKSAYETTLIMNGQTVPFWTVADSVSQLLDFFAANQAQANKITVDLSGVKNQLTGGIDVNSDGPVTVIADGKTSIAPNGKLTAASILDSKGIVVHKDDRVTVNKDGSATILQVQRVTHETQTTSEPIAFSTRVIEDPSLPEGTVEVRQQGQAGEKTVTYDVTLVDGVEESRKVTSEATVREPLDQIVVRGTAKPAATTNAQDSAADSKKSESGTDSDAKQAQQSQDAHQSTQEDSESKQHTDSSASADTKQEESKPQASESAKPQESQTQQPAQPTQKPQATQQPTQQPTQEPTQQPTQQPTQEPTQQPTQQPTPQPKPEEDAASKCRLYRPSAGQAQTYASGAAAQYGWTGDNWTALVKLWNRESGWTWSAENPWSGAYGIPQALPPSKMAAYGDWRNDGAAQIDWGLSYIAQQYGSPLKAWEHSEKVGWY</sequence>
<feature type="compositionally biased region" description="Low complexity" evidence="2">
    <location>
        <begin position="355"/>
        <end position="402"/>
    </location>
</feature>
<evidence type="ECO:0000313" key="4">
    <source>
        <dbReference type="EMBL" id="KFI67806.1"/>
    </source>
</evidence>
<comment type="caution">
    <text evidence="4">The sequence shown here is derived from an EMBL/GenBank/DDBJ whole genome shotgun (WGS) entry which is preliminary data.</text>
</comment>
<evidence type="ECO:0000256" key="1">
    <source>
        <dbReference type="ARBA" id="ARBA00022729"/>
    </source>
</evidence>
<dbReference type="Proteomes" id="UP000029052">
    <property type="component" value="Unassembled WGS sequence"/>
</dbReference>
<dbReference type="InterPro" id="IPR011098">
    <property type="entry name" value="G5_dom"/>
</dbReference>
<feature type="compositionally biased region" description="Low complexity" evidence="2">
    <location>
        <begin position="310"/>
        <end position="323"/>
    </location>
</feature>
<dbReference type="Pfam" id="PF03990">
    <property type="entry name" value="DUF348"/>
    <property type="match status" value="3"/>
</dbReference>
<dbReference type="STRING" id="1692.BMAGN_1510"/>
<dbReference type="PROSITE" id="PS51109">
    <property type="entry name" value="G5"/>
    <property type="match status" value="1"/>
</dbReference>
<keyword evidence="1" id="KW-0732">Signal</keyword>
<proteinExistence type="predicted"/>
<dbReference type="PROSITE" id="PS51257">
    <property type="entry name" value="PROKAR_LIPOPROTEIN"/>
    <property type="match status" value="1"/>
</dbReference>
<accession>A0A087B9V6</accession>
<dbReference type="Gene3D" id="2.20.230.10">
    <property type="entry name" value="Resuscitation-promoting factor rpfb"/>
    <property type="match status" value="1"/>
</dbReference>
<evidence type="ECO:0000256" key="2">
    <source>
        <dbReference type="SAM" id="MobiDB-lite"/>
    </source>
</evidence>
<dbReference type="eggNOG" id="COG3583">
    <property type="taxonomic scope" value="Bacteria"/>
</dbReference>
<protein>
    <submittedName>
        <fullName evidence="4">G5 domain-containing protein</fullName>
    </submittedName>
</protein>
<feature type="compositionally biased region" description="Basic and acidic residues" evidence="2">
    <location>
        <begin position="296"/>
        <end position="309"/>
    </location>
</feature>
<dbReference type="SMART" id="SM01208">
    <property type="entry name" value="G5"/>
    <property type="match status" value="1"/>
</dbReference>
<feature type="domain" description="G5" evidence="3">
    <location>
        <begin position="204"/>
        <end position="284"/>
    </location>
</feature>
<organism evidence="4 5">
    <name type="scientific">Bifidobacterium magnum</name>
    <dbReference type="NCBI Taxonomy" id="1692"/>
    <lineage>
        <taxon>Bacteria</taxon>
        <taxon>Bacillati</taxon>
        <taxon>Actinomycetota</taxon>
        <taxon>Actinomycetes</taxon>
        <taxon>Bifidobacteriales</taxon>
        <taxon>Bifidobacteriaceae</taxon>
        <taxon>Bifidobacterium</taxon>
    </lineage>
</organism>
<name>A0A087B9V6_9BIFI</name>
<evidence type="ECO:0000259" key="3">
    <source>
        <dbReference type="PROSITE" id="PS51109"/>
    </source>
</evidence>
<gene>
    <name evidence="4" type="ORF">BMAGN_1510</name>
</gene>